<dbReference type="PROSITE" id="PS50819">
    <property type="entry name" value="INTEIN_ENDONUCLEASE"/>
    <property type="match status" value="1"/>
</dbReference>
<dbReference type="Pfam" id="PF01458">
    <property type="entry name" value="SUFBD_core"/>
    <property type="match status" value="1"/>
</dbReference>
<dbReference type="InterPro" id="IPR027434">
    <property type="entry name" value="Homing_endonucl"/>
</dbReference>
<dbReference type="InterPro" id="IPR030934">
    <property type="entry name" value="Intein_C"/>
</dbReference>
<dbReference type="Gene3D" id="2.170.16.10">
    <property type="entry name" value="Hedgehog/Intein (Hint) domain"/>
    <property type="match status" value="1"/>
</dbReference>
<evidence type="ECO:0000256" key="2">
    <source>
        <dbReference type="ARBA" id="ARBA00023000"/>
    </source>
</evidence>
<name>A0A8T4C732_9ARCH</name>
<accession>A0A8T4C732</accession>
<feature type="domain" description="DOD-type homing endonuclease" evidence="4">
    <location>
        <begin position="117"/>
        <end position="261"/>
    </location>
</feature>
<dbReference type="InterPro" id="IPR000825">
    <property type="entry name" value="SUF_FeS_clus_asmbl_SufBD_core"/>
</dbReference>
<dbReference type="InterPro" id="IPR036844">
    <property type="entry name" value="Hint_dom_sf"/>
</dbReference>
<reference evidence="5" key="1">
    <citation type="submission" date="2019-03" db="EMBL/GenBank/DDBJ databases">
        <title>Lake Tanganyika Metagenome-Assembled Genomes (MAGs).</title>
        <authorList>
            <person name="Tran P."/>
        </authorList>
    </citation>
    <scope>NUCLEOTIDE SEQUENCE</scope>
    <source>
        <strain evidence="5">M_DeepCast_50m_m2_156</strain>
    </source>
</reference>
<organism evidence="5 6">
    <name type="scientific">Candidatus Iainarchaeum sp</name>
    <dbReference type="NCBI Taxonomy" id="3101447"/>
    <lineage>
        <taxon>Archaea</taxon>
        <taxon>Candidatus Iainarchaeota</taxon>
        <taxon>Candidatus Iainarchaeia</taxon>
        <taxon>Candidatus Iainarchaeales</taxon>
        <taxon>Candidatus Iainarchaeaceae</taxon>
        <taxon>Candidatus Iainarchaeum</taxon>
    </lineage>
</organism>
<dbReference type="AlphaFoldDB" id="A0A8T4C732"/>
<dbReference type="SUPFAM" id="SSF55608">
    <property type="entry name" value="Homing endonucleases"/>
    <property type="match status" value="1"/>
</dbReference>
<dbReference type="InterPro" id="IPR037284">
    <property type="entry name" value="SUF_FeS_clus_asmbl_SufBD_sf"/>
</dbReference>
<dbReference type="EMBL" id="VGJJ01000026">
    <property type="protein sequence ID" value="MBM3282356.1"/>
    <property type="molecule type" value="Genomic_DNA"/>
</dbReference>
<dbReference type="CDD" id="cd00081">
    <property type="entry name" value="Hint"/>
    <property type="match status" value="1"/>
</dbReference>
<dbReference type="PRINTS" id="PR00379">
    <property type="entry name" value="INTEIN"/>
</dbReference>
<sequence>MTDSGEYKNVYNTQVIPYSGDLYTIETYGDSTQRMEVTAGHPILSVKRLKKRDRNKQWKKSWMIPKYLNKLDYLTIPINKTIISNSTRKYSITHGVGRHKPKKYEINVPLSKDFFRLIGYYLAEGSVSGNEGDHYVNFSFNENERAYIEDVKQLLKTVFGYEKAIETQTPNNHGTNVVVSSVDLAQVFKEFGKGAPNKVIPHWAMLEDPEKQKQLLSSLFHGDGNFYSKQHKSGYKETFRISTTSEKLARQAREILLRVKIPAFLNKQKRVSPRKPMYTVGVTGEYMSRFGEMVGIPVSNKMNGKNRASMFYIDDDFLYVPIKRITKKEVRDIPVYDISVEDLHTYVAAGVTVHNCSAPQYSANSLHAGCVEIFVKKNARMRYSSVENWSKNTYNLNTKRAMVDENSLMEWVSAQTGSGVTMLYPCSVLKGEGAKADHISIAVAGKNQFQDTGAKVYHLAPRTTSIIRAKSISKDGGVNTFRGHVKVNKSADECKVSVKCDALQMDLLSVSNTYPFMKILNSQTDVAHEATVGKIDSSQLFYLMSRGLDEEQAMQLIVQGFIENIVKELPLEYAVELNRLIALEMESHSA</sequence>
<dbReference type="InterPro" id="IPR003586">
    <property type="entry name" value="Hint_dom_C"/>
</dbReference>
<dbReference type="SUPFAM" id="SSF51294">
    <property type="entry name" value="Hedgehog/intein (Hint) domain"/>
    <property type="match status" value="1"/>
</dbReference>
<dbReference type="InterPro" id="IPR055346">
    <property type="entry name" value="Fe-S_cluster_assembly_SufBD"/>
</dbReference>
<evidence type="ECO:0000313" key="5">
    <source>
        <dbReference type="EMBL" id="MBM3282356.1"/>
    </source>
</evidence>
<dbReference type="InterPro" id="IPR006142">
    <property type="entry name" value="INTEIN"/>
</dbReference>
<dbReference type="PANTHER" id="PTHR30508:SF1">
    <property type="entry name" value="UPF0051 PROTEIN ABCI8, CHLOROPLASTIC-RELATED"/>
    <property type="match status" value="1"/>
</dbReference>
<dbReference type="SUPFAM" id="SSF101960">
    <property type="entry name" value="Stabilizer of iron transporter SufD"/>
    <property type="match status" value="1"/>
</dbReference>
<gene>
    <name evidence="5" type="ORF">FJY86_03385</name>
</gene>
<dbReference type="GO" id="GO:0004519">
    <property type="term" value="F:endonuclease activity"/>
    <property type="evidence" value="ECO:0007669"/>
    <property type="project" value="InterPro"/>
</dbReference>
<proteinExistence type="inferred from homology"/>
<dbReference type="InterPro" id="IPR004042">
    <property type="entry name" value="Intein_endonuc_central"/>
</dbReference>
<evidence type="ECO:0000256" key="1">
    <source>
        <dbReference type="ARBA" id="ARBA00022813"/>
    </source>
</evidence>
<protein>
    <recommendedName>
        <fullName evidence="4">DOD-type homing endonuclease domain-containing protein</fullName>
    </recommendedName>
</protein>
<dbReference type="Proteomes" id="UP000774699">
    <property type="component" value="Unassembled WGS sequence"/>
</dbReference>
<dbReference type="Gene3D" id="3.10.28.10">
    <property type="entry name" value="Homing endonucleases"/>
    <property type="match status" value="1"/>
</dbReference>
<dbReference type="Pfam" id="PF14528">
    <property type="entry name" value="LAGLIDADG_3"/>
    <property type="match status" value="2"/>
</dbReference>
<dbReference type="GO" id="GO:0016539">
    <property type="term" value="P:intein-mediated protein splicing"/>
    <property type="evidence" value="ECO:0007669"/>
    <property type="project" value="InterPro"/>
</dbReference>
<dbReference type="InterPro" id="IPR004860">
    <property type="entry name" value="LAGLIDADG_dom"/>
</dbReference>
<dbReference type="PROSITE" id="PS50818">
    <property type="entry name" value="INTEIN_C_TER"/>
    <property type="match status" value="1"/>
</dbReference>
<keyword evidence="1" id="KW-0068">Autocatalytic cleavage</keyword>
<keyword evidence="2" id="KW-0651">Protein splicing</keyword>
<dbReference type="SMART" id="SM00305">
    <property type="entry name" value="HintC"/>
    <property type="match status" value="1"/>
</dbReference>
<evidence type="ECO:0000313" key="6">
    <source>
        <dbReference type="Proteomes" id="UP000774699"/>
    </source>
</evidence>
<evidence type="ECO:0000256" key="3">
    <source>
        <dbReference type="ARBA" id="ARBA00043967"/>
    </source>
</evidence>
<dbReference type="PANTHER" id="PTHR30508">
    <property type="entry name" value="FES CLUSTER ASSEMBLY PROTEIN SUF"/>
    <property type="match status" value="1"/>
</dbReference>
<comment type="caution">
    <text evidence="5">The sequence shown here is derived from an EMBL/GenBank/DDBJ whole genome shotgun (WGS) entry which is preliminary data.</text>
</comment>
<comment type="similarity">
    <text evidence="3">Belongs to the iron-sulfur cluster assembly SufBD family.</text>
</comment>
<dbReference type="NCBIfam" id="TIGR01443">
    <property type="entry name" value="intein_Cterm"/>
    <property type="match status" value="1"/>
</dbReference>
<evidence type="ECO:0000259" key="4">
    <source>
        <dbReference type="PROSITE" id="PS50819"/>
    </source>
</evidence>
<dbReference type="GO" id="GO:0016226">
    <property type="term" value="P:iron-sulfur cluster assembly"/>
    <property type="evidence" value="ECO:0007669"/>
    <property type="project" value="InterPro"/>
</dbReference>